<dbReference type="GO" id="GO:0016874">
    <property type="term" value="F:ligase activity"/>
    <property type="evidence" value="ECO:0007669"/>
    <property type="project" value="UniProtKB-KW"/>
</dbReference>
<evidence type="ECO:0000256" key="9">
    <source>
        <dbReference type="SAM" id="MobiDB-lite"/>
    </source>
</evidence>
<dbReference type="InterPro" id="IPR036465">
    <property type="entry name" value="vWFA_dom_sf"/>
</dbReference>
<dbReference type="SUPFAM" id="SSF53300">
    <property type="entry name" value="vWA-like"/>
    <property type="match status" value="1"/>
</dbReference>
<keyword evidence="3 14" id="KW-0436">Ligase</keyword>
<dbReference type="Pfam" id="PF08264">
    <property type="entry name" value="Anticodon_1"/>
    <property type="match status" value="1"/>
</dbReference>
<proteinExistence type="inferred from homology"/>
<dbReference type="InterPro" id="IPR009080">
    <property type="entry name" value="tRNAsynth_Ia_anticodon-bd"/>
</dbReference>
<dbReference type="PANTHER" id="PTHR45794">
    <property type="entry name" value="LEUCYL-TRNA SYNTHETASE"/>
    <property type="match status" value="1"/>
</dbReference>
<dbReference type="Gene3D" id="3.40.50.410">
    <property type="entry name" value="von Willebrand factor, type A domain"/>
    <property type="match status" value="1"/>
</dbReference>
<feature type="domain" description="DUF7788" evidence="13">
    <location>
        <begin position="419"/>
        <end position="624"/>
    </location>
</feature>
<dbReference type="InterPro" id="IPR002300">
    <property type="entry name" value="aa-tRNA-synth_Ia"/>
</dbReference>
<dbReference type="Gene3D" id="1.10.730.10">
    <property type="entry name" value="Isoleucyl-tRNA Synthetase, Domain 1"/>
    <property type="match status" value="1"/>
</dbReference>
<keyword evidence="15" id="KW-1185">Reference proteome</keyword>
<evidence type="ECO:0000313" key="15">
    <source>
        <dbReference type="Proteomes" id="UP001642464"/>
    </source>
</evidence>
<name>A0ABP0RXK3_9DINO</name>
<keyword evidence="7" id="KW-0030">Aminoacyl-tRNA synthetase</keyword>
<dbReference type="InterPro" id="IPR004493">
    <property type="entry name" value="Leu-tRNA-synth_Ia_arc/euk"/>
</dbReference>
<sequence>MALLRTTAKKFSSDTPLESLLLLSSAVTASTSSLVNACPQHASILATSPTLALPPPCACCAKTRLCNAVERDVQMQQHLQRGENGHPELTLEGLGCNLLGLFDQLVRNASTVKLTKLMQLVHDEAERSKNAELLTNLFVLAFQTRWCRGGKGEKKLFYTMMLFLYERHPTMVIELLDIVPEYGYWKDLFLLLEALQASGASTSMYEAMFARVVEICAKQHQEDMTKSKGLSLYAKFVPSEKSALDRKLKIVSALSKRLMGEDTMDRKARFRHEVSKMREQIKVTERLMSLGRYSEIEFSRVPSLCMTRHMLAFLNETKVDKRSNATRVRFPDNEDRVAAARNLMETIEEGTGVKGAQVFPHELVEKVYRKAPSARQCLVISSQWKSLRESIQKMVVERKKVLAADAAQGKGAAPIDLGNTVVMADVSGSMSGTPMLVSIAMGILCSEITTPAFRDMVLTFESTPRWHSLKKSSSFVDKVQSLASAPWGGSTNFMSAISMILDVAKRNKLKQEDIPNLMVVSDMQFDVADVYSERQYSGDAVTTMFRAAGYEPPKVIYWNVRHHAEGFPAAAGDSGKVLLSGYSAALMKFVLSGELETEDVVVDEATGEVNKVKRQLSPKEVLHNVLQEQALGPVRERVYPYACNHFNVPVLGEKVADGEDKPSAKGIISWEVQQRAIERAWQAERQGACAGAESGTVGRPTAQLRSDGANPLLSSCPWRRRRGGDEALLQEEEGEDQRSQVRSKRRRVEAMATPEKFPRRAKLRKIEEEIQTRWAAEKPFESDPDPSKEKFFVCFPYPYANGPLHGGHGFSFSKGDFTAAYQRLRGKNVLLPFAFHVTGMPIQAAAMKLKREMEMYGTPPVVPDEMEAAAEEEDDAAAKVGQFKSKKTKTSRKTGKVKLQWDILKLSGIAEEDIPKFADPLHWLDVFPRKAEEDLKRFGAHVDWRRAFITTTENPFYDQFIRWQFLKLREAGKIDFGRRPTIFSVIDKQACADHDRSKGEGVGPQEYTLIKLELLEPAKIKGVAEAVSGDARVFMVAATLRPETMYGQTNCFILPTGTYGVFAFDVEVAPKSKERVRTILVCSDRAARNMSFQDPFVDPGKQGTVEKLGTVSGADLVGAKVRAPKSPYDHVYCLPLLTISMNKGTGVVTSVPSDAPDDYAALRDWQNDDKLRAKHGVTEEMVAPFQVVPVIHIPGMGDSSAVYMCDKLKIKSQRDEKKLKEAKEETYKRGFYEGVMIVGEADGIKGMKVCDAKDVVKRKMCEDGEAILYFEPEKEVVSRTGDQCVVAYLDQWFLKYGEEEWANRVKEHVKDRARFETYTDATREAFVNVLDWMKEWACSRNFGLGTLVPWDEQFVIESLSDSTIYMAYYTIAHLLQGRASDTDYTGQKGTGSPLGIKPEQLTPEVFDYIFLGKAYPEGCGIEEAKLKQMQDSFEYWYPFDLRVSGRDLIQNHLTMSLYNHAAIWADRPEMWPKSMFCNGFIEVEAKKMAKSEGNFIMLDESCAGNRSFVMDGKEVNVGWTADTTRLALASAGDGLEDANFSCEVAETSILRLDNELTWAEEVTADKAVEGQRKEGKDAYNFFERAFDNQMDQAVADTQAAYDAMRYRDVAKHGFYSIQGHRDSYRDACARAGIPLNTNLVLKFLEVSAIIMSPIVSHVSEKVWADILKKPGFVCQASWPTAPLVGTPDISVLRSADFLHSTVRAVRVAITKELTNRKKKKLPNADEPIKKVVINIETKFPEFQIKIVEFLRSSYDAALPDKFPADIMKQLKKLATSEDSLKKNMKSVMQRASFIIAQVKGDVGEAALEVNIPFDQEQVLRDNYDFAVSAMELDAFELQPADPAAVPRAEPGSPSVSFP</sequence>
<dbReference type="InterPro" id="IPR009008">
    <property type="entry name" value="Val/Leu/Ile-tRNA-synth_edit"/>
</dbReference>
<evidence type="ECO:0000256" key="5">
    <source>
        <dbReference type="ARBA" id="ARBA00022840"/>
    </source>
</evidence>
<accession>A0ABP0RXK3</accession>
<dbReference type="NCBIfam" id="TIGR00395">
    <property type="entry name" value="leuS_arch"/>
    <property type="match status" value="1"/>
</dbReference>
<evidence type="ECO:0000259" key="12">
    <source>
        <dbReference type="Pfam" id="PF11443"/>
    </source>
</evidence>
<dbReference type="Gene3D" id="3.90.740.10">
    <property type="entry name" value="Valyl/Leucyl/Isoleucyl-tRNA synthetase, editing domain"/>
    <property type="match status" value="1"/>
</dbReference>
<dbReference type="NCBIfam" id="NF008957">
    <property type="entry name" value="PRK12300.1"/>
    <property type="match status" value="1"/>
</dbReference>
<dbReference type="InterPro" id="IPR056690">
    <property type="entry name" value="DUF7788"/>
</dbReference>
<dbReference type="SUPFAM" id="SSF52374">
    <property type="entry name" value="Nucleotidylyl transferase"/>
    <property type="match status" value="1"/>
</dbReference>
<dbReference type="Gene3D" id="3.40.50.620">
    <property type="entry name" value="HUPs"/>
    <property type="match status" value="1"/>
</dbReference>
<protein>
    <recommendedName>
        <fullName evidence="2">leucine--tRNA ligase</fullName>
        <ecNumber evidence="2">6.1.1.4</ecNumber>
    </recommendedName>
    <alternativeName>
        <fullName evidence="8">Leucyl-tRNA synthetase</fullName>
    </alternativeName>
</protein>
<evidence type="ECO:0000256" key="3">
    <source>
        <dbReference type="ARBA" id="ARBA00022598"/>
    </source>
</evidence>
<evidence type="ECO:0000313" key="14">
    <source>
        <dbReference type="EMBL" id="CAK9105361.1"/>
    </source>
</evidence>
<dbReference type="PANTHER" id="PTHR45794:SF1">
    <property type="entry name" value="LEUCINE--TRNA LIGASE, CYTOPLASMIC"/>
    <property type="match status" value="1"/>
</dbReference>
<evidence type="ECO:0000259" key="10">
    <source>
        <dbReference type="Pfam" id="PF00133"/>
    </source>
</evidence>
<comment type="caution">
    <text evidence="14">The sequence shown here is derived from an EMBL/GenBank/DDBJ whole genome shotgun (WGS) entry which is preliminary data.</text>
</comment>
<evidence type="ECO:0000256" key="2">
    <source>
        <dbReference type="ARBA" id="ARBA00013164"/>
    </source>
</evidence>
<comment type="similarity">
    <text evidence="1">Belongs to the class-I aminoacyl-tRNA synthetase family.</text>
</comment>
<feature type="domain" description="DUF2828" evidence="12">
    <location>
        <begin position="200"/>
        <end position="393"/>
    </location>
</feature>
<dbReference type="SUPFAM" id="SSF50677">
    <property type="entry name" value="ValRS/IleRS/LeuRS editing domain"/>
    <property type="match status" value="1"/>
</dbReference>
<dbReference type="EMBL" id="CAXAMM010042527">
    <property type="protein sequence ID" value="CAK9105361.1"/>
    <property type="molecule type" value="Genomic_DNA"/>
</dbReference>
<dbReference type="InterPro" id="IPR014729">
    <property type="entry name" value="Rossmann-like_a/b/a_fold"/>
</dbReference>
<organism evidence="14 15">
    <name type="scientific">Durusdinium trenchii</name>
    <dbReference type="NCBI Taxonomy" id="1381693"/>
    <lineage>
        <taxon>Eukaryota</taxon>
        <taxon>Sar</taxon>
        <taxon>Alveolata</taxon>
        <taxon>Dinophyceae</taxon>
        <taxon>Suessiales</taxon>
        <taxon>Symbiodiniaceae</taxon>
        <taxon>Durusdinium</taxon>
    </lineage>
</organism>
<dbReference type="InterPro" id="IPR013155">
    <property type="entry name" value="M/V/L/I-tRNA-synth_anticd-bd"/>
</dbReference>
<reference evidence="14 15" key="1">
    <citation type="submission" date="2024-02" db="EMBL/GenBank/DDBJ databases">
        <authorList>
            <person name="Chen Y."/>
            <person name="Shah S."/>
            <person name="Dougan E. K."/>
            <person name="Thang M."/>
            <person name="Chan C."/>
        </authorList>
    </citation>
    <scope>NUCLEOTIDE SEQUENCE [LARGE SCALE GENOMIC DNA]</scope>
</reference>
<dbReference type="Pfam" id="PF25043">
    <property type="entry name" value="DUF7788"/>
    <property type="match status" value="1"/>
</dbReference>
<keyword evidence="4" id="KW-0547">Nucleotide-binding</keyword>
<feature type="region of interest" description="Disordered" evidence="9">
    <location>
        <begin position="690"/>
        <end position="751"/>
    </location>
</feature>
<evidence type="ECO:0000259" key="11">
    <source>
        <dbReference type="Pfam" id="PF08264"/>
    </source>
</evidence>
<evidence type="ECO:0000256" key="8">
    <source>
        <dbReference type="ARBA" id="ARBA00030520"/>
    </source>
</evidence>
<evidence type="ECO:0000256" key="7">
    <source>
        <dbReference type="ARBA" id="ARBA00023146"/>
    </source>
</evidence>
<feature type="domain" description="Aminoacyl-tRNA synthetase class Ia" evidence="10">
    <location>
        <begin position="928"/>
        <end position="1540"/>
    </location>
</feature>
<evidence type="ECO:0000256" key="4">
    <source>
        <dbReference type="ARBA" id="ARBA00022741"/>
    </source>
</evidence>
<dbReference type="Pfam" id="PF11443">
    <property type="entry name" value="DUF2828"/>
    <property type="match status" value="2"/>
</dbReference>
<dbReference type="Pfam" id="PF00133">
    <property type="entry name" value="tRNA-synt_1"/>
    <property type="match status" value="2"/>
</dbReference>
<feature type="domain" description="DUF2828" evidence="12">
    <location>
        <begin position="132"/>
        <end position="193"/>
    </location>
</feature>
<keyword evidence="5" id="KW-0067">ATP-binding</keyword>
<dbReference type="EC" id="6.1.1.4" evidence="2"/>
<feature type="domain" description="Aminoacyl-tRNA synthetase class Ia" evidence="10">
    <location>
        <begin position="770"/>
        <end position="846"/>
    </location>
</feature>
<feature type="domain" description="Methionyl/Valyl/Leucyl/Isoleucyl-tRNA synthetase anticodon-binding" evidence="11">
    <location>
        <begin position="1584"/>
        <end position="1711"/>
    </location>
</feature>
<dbReference type="SUPFAM" id="SSF47323">
    <property type="entry name" value="Anticodon-binding domain of a subclass of class I aminoacyl-tRNA synthetases"/>
    <property type="match status" value="1"/>
</dbReference>
<dbReference type="InterPro" id="IPR058580">
    <property type="entry name" value="DUF2828"/>
</dbReference>
<dbReference type="Proteomes" id="UP001642464">
    <property type="component" value="Unassembled WGS sequence"/>
</dbReference>
<evidence type="ECO:0000256" key="1">
    <source>
        <dbReference type="ARBA" id="ARBA00005594"/>
    </source>
</evidence>
<keyword evidence="6" id="KW-0648">Protein biosynthesis</keyword>
<evidence type="ECO:0000256" key="6">
    <source>
        <dbReference type="ARBA" id="ARBA00022917"/>
    </source>
</evidence>
<gene>
    <name evidence="14" type="ORF">SCF082_LOCUS49111</name>
</gene>
<evidence type="ECO:0000259" key="13">
    <source>
        <dbReference type="Pfam" id="PF25043"/>
    </source>
</evidence>